<feature type="transmembrane region" description="Helical" evidence="5">
    <location>
        <begin position="178"/>
        <end position="199"/>
    </location>
</feature>
<dbReference type="PANTHER" id="PTHR22950">
    <property type="entry name" value="AMINO ACID TRANSPORTER"/>
    <property type="match status" value="1"/>
</dbReference>
<evidence type="ECO:0000313" key="8">
    <source>
        <dbReference type="Proteomes" id="UP000194236"/>
    </source>
</evidence>
<keyword evidence="2 5" id="KW-0812">Transmembrane</keyword>
<evidence type="ECO:0000256" key="1">
    <source>
        <dbReference type="ARBA" id="ARBA00004141"/>
    </source>
</evidence>
<comment type="subcellular location">
    <subcellularLocation>
        <location evidence="1">Membrane</location>
        <topology evidence="1">Multi-pass membrane protein</topology>
    </subcellularLocation>
</comment>
<dbReference type="Pfam" id="PF01490">
    <property type="entry name" value="Aa_trans"/>
    <property type="match status" value="1"/>
</dbReference>
<comment type="caution">
    <text evidence="7">The sequence shown here is derived from an EMBL/GenBank/DDBJ whole genome shotgun (WGS) entry which is preliminary data.</text>
</comment>
<protein>
    <recommendedName>
        <fullName evidence="6">Amino acid transporter transmembrane domain-containing protein</fullName>
    </recommendedName>
</protein>
<keyword evidence="3 5" id="KW-1133">Transmembrane helix</keyword>
<evidence type="ECO:0000256" key="5">
    <source>
        <dbReference type="SAM" id="Phobius"/>
    </source>
</evidence>
<evidence type="ECO:0000313" key="7">
    <source>
        <dbReference type="EMBL" id="OTF76910.1"/>
    </source>
</evidence>
<feature type="domain" description="Amino acid transporter transmembrane" evidence="6">
    <location>
        <begin position="1"/>
        <end position="317"/>
    </location>
</feature>
<organism evidence="7 8">
    <name type="scientific">Euroglyphus maynei</name>
    <name type="common">Mayne's house dust mite</name>
    <dbReference type="NCBI Taxonomy" id="6958"/>
    <lineage>
        <taxon>Eukaryota</taxon>
        <taxon>Metazoa</taxon>
        <taxon>Ecdysozoa</taxon>
        <taxon>Arthropoda</taxon>
        <taxon>Chelicerata</taxon>
        <taxon>Arachnida</taxon>
        <taxon>Acari</taxon>
        <taxon>Acariformes</taxon>
        <taxon>Sarcoptiformes</taxon>
        <taxon>Astigmata</taxon>
        <taxon>Psoroptidia</taxon>
        <taxon>Analgoidea</taxon>
        <taxon>Pyroglyphidae</taxon>
        <taxon>Pyroglyphinae</taxon>
        <taxon>Euroglyphus</taxon>
    </lineage>
</organism>
<evidence type="ECO:0000256" key="4">
    <source>
        <dbReference type="ARBA" id="ARBA00023136"/>
    </source>
</evidence>
<dbReference type="PANTHER" id="PTHR22950:SF349">
    <property type="entry name" value="AMINO ACID TRANSPORTER TRANSMEMBRANE DOMAIN-CONTAINING PROTEIN"/>
    <property type="match status" value="1"/>
</dbReference>
<dbReference type="EMBL" id="MUJZ01035240">
    <property type="protein sequence ID" value="OTF76910.1"/>
    <property type="molecule type" value="Genomic_DNA"/>
</dbReference>
<keyword evidence="8" id="KW-1185">Reference proteome</keyword>
<dbReference type="OrthoDB" id="1684102at2759"/>
<evidence type="ECO:0000256" key="3">
    <source>
        <dbReference type="ARBA" id="ARBA00022989"/>
    </source>
</evidence>
<feature type="transmembrane region" description="Helical" evidence="5">
    <location>
        <begin position="139"/>
        <end position="158"/>
    </location>
</feature>
<reference evidence="7 8" key="1">
    <citation type="submission" date="2017-03" db="EMBL/GenBank/DDBJ databases">
        <title>Genome Survey of Euroglyphus maynei.</title>
        <authorList>
            <person name="Arlian L.G."/>
            <person name="Morgan M.S."/>
            <person name="Rider S.D."/>
        </authorList>
    </citation>
    <scope>NUCLEOTIDE SEQUENCE [LARGE SCALE GENOMIC DNA]</scope>
    <source>
        <strain evidence="7">Arlian Lab</strain>
        <tissue evidence="7">Whole body</tissue>
    </source>
</reference>
<dbReference type="InterPro" id="IPR013057">
    <property type="entry name" value="AA_transpt_TM"/>
</dbReference>
<dbReference type="GO" id="GO:0005774">
    <property type="term" value="C:vacuolar membrane"/>
    <property type="evidence" value="ECO:0007669"/>
    <property type="project" value="TreeGrafter"/>
</dbReference>
<evidence type="ECO:0000259" key="6">
    <source>
        <dbReference type="Pfam" id="PF01490"/>
    </source>
</evidence>
<feature type="transmembrane region" description="Helical" evidence="5">
    <location>
        <begin position="74"/>
        <end position="94"/>
    </location>
</feature>
<dbReference type="Proteomes" id="UP000194236">
    <property type="component" value="Unassembled WGS sequence"/>
</dbReference>
<dbReference type="PROSITE" id="PS51257">
    <property type="entry name" value="PROKAR_LIPOPROTEIN"/>
    <property type="match status" value="1"/>
</dbReference>
<evidence type="ECO:0000256" key="2">
    <source>
        <dbReference type="ARBA" id="ARBA00022692"/>
    </source>
</evidence>
<feature type="transmembrane region" description="Helical" evidence="5">
    <location>
        <begin position="114"/>
        <end position="132"/>
    </location>
</feature>
<gene>
    <name evidence="7" type="ORF">BLA29_006985</name>
</gene>
<keyword evidence="4 5" id="KW-0472">Membrane</keyword>
<dbReference type="AlphaFoldDB" id="A0A1Y3B7R0"/>
<feature type="transmembrane region" description="Helical" evidence="5">
    <location>
        <begin position="257"/>
        <end position="279"/>
    </location>
</feature>
<feature type="transmembrane region" description="Helical" evidence="5">
    <location>
        <begin position="211"/>
        <end position="237"/>
    </location>
</feature>
<name>A0A1Y3B7R0_EURMA</name>
<sequence length="322" mass="36052">MPITFKNGGLILASVMNPMIGILSCHCIHMLIQINELAVEINGKTTPLDYHELAEFAFTVGPLLFRPWARKARYCVLVAIACTQIGGCCVYYLFIGTNVQKLLSHMFGAEKSPSKEACLAMILPIVIVINYIRNIRRLTFLSTISNFLQVAGIAIILYNPWPEFPDRLPKIGEKIPQFFVSSLFIFEGISLSMTLYKTIDKREKFSRPFGVLNVGLLLIGAFYFGLGFIGYACYGSTVEATITQNLTGSHINNTVQVLYALAVLFTYPIILYVPIQILWPIMERNLRTKLIVGDGVLANRTTLIIELSFRTGLVLFTCEFVI</sequence>
<accession>A0A1Y3B7R0</accession>
<proteinExistence type="predicted"/>
<dbReference type="GO" id="GO:0015179">
    <property type="term" value="F:L-amino acid transmembrane transporter activity"/>
    <property type="evidence" value="ECO:0007669"/>
    <property type="project" value="TreeGrafter"/>
</dbReference>